<organism evidence="1">
    <name type="scientific">uncultured Thermomicrobiales bacterium</name>
    <dbReference type="NCBI Taxonomy" id="1645740"/>
    <lineage>
        <taxon>Bacteria</taxon>
        <taxon>Pseudomonadati</taxon>
        <taxon>Thermomicrobiota</taxon>
        <taxon>Thermomicrobia</taxon>
        <taxon>Thermomicrobiales</taxon>
        <taxon>environmental samples</taxon>
    </lineage>
</organism>
<protein>
    <submittedName>
        <fullName evidence="1">Uncharacterized protein</fullName>
    </submittedName>
</protein>
<dbReference type="AlphaFoldDB" id="A0A6J4VFP3"/>
<accession>A0A6J4VFP3</accession>
<proteinExistence type="predicted"/>
<reference evidence="1" key="1">
    <citation type="submission" date="2020-02" db="EMBL/GenBank/DDBJ databases">
        <authorList>
            <person name="Meier V. D."/>
        </authorList>
    </citation>
    <scope>NUCLEOTIDE SEQUENCE</scope>
    <source>
        <strain evidence="1">AVDCRST_MAG59</strain>
    </source>
</reference>
<gene>
    <name evidence="1" type="ORF">AVDCRST_MAG59-4412</name>
</gene>
<dbReference type="EMBL" id="CADCWF010000320">
    <property type="protein sequence ID" value="CAA9578085.1"/>
    <property type="molecule type" value="Genomic_DNA"/>
</dbReference>
<name>A0A6J4VFP3_9BACT</name>
<evidence type="ECO:0000313" key="1">
    <source>
        <dbReference type="EMBL" id="CAA9578085.1"/>
    </source>
</evidence>
<sequence length="258" mass="26893">MHRVLRLFGATAALWALSTADLGPVAGQEIDSAFSDTLVHGFGLPEVSVTVGPNGVEAPADLPAGFHVVTLAATDDLIGYLDIVQVPEGLSREEMEEQALAAGAGDEPQPGWVYVGGTNTPDPGQTATFIVDLKPGDYHWAASYYNPAEEYEEGAEVMRVVPFTVDGGGATPAAGSQDAPATDGEPTATVTLEETDDLRYVVSPDPVPAGPQVWEIANVGELQAHHVVMMRVPDGTTADQIIGEFSGMMGGTPPPATR</sequence>